<gene>
    <name evidence="2" type="ORF">K7C98_20425</name>
</gene>
<proteinExistence type="predicted"/>
<evidence type="ECO:0000313" key="3">
    <source>
        <dbReference type="Proteomes" id="UP001139031"/>
    </source>
</evidence>
<name>A0ABS7TTS6_9BACT</name>
<keyword evidence="1" id="KW-0732">Signal</keyword>
<evidence type="ECO:0008006" key="4">
    <source>
        <dbReference type="Google" id="ProtNLM"/>
    </source>
</evidence>
<dbReference type="PROSITE" id="PS51257">
    <property type="entry name" value="PROKAR_LIPOPROTEIN"/>
    <property type="match status" value="1"/>
</dbReference>
<evidence type="ECO:0000313" key="2">
    <source>
        <dbReference type="EMBL" id="MBZ5711613.1"/>
    </source>
</evidence>
<accession>A0ABS7TTS6</accession>
<comment type="caution">
    <text evidence="2">The sequence shown here is derived from an EMBL/GenBank/DDBJ whole genome shotgun (WGS) entry which is preliminary data.</text>
</comment>
<dbReference type="Proteomes" id="UP001139031">
    <property type="component" value="Unassembled WGS sequence"/>
</dbReference>
<organism evidence="2 3">
    <name type="scientific">Nannocystis pusilla</name>
    <dbReference type="NCBI Taxonomy" id="889268"/>
    <lineage>
        <taxon>Bacteria</taxon>
        <taxon>Pseudomonadati</taxon>
        <taxon>Myxococcota</taxon>
        <taxon>Polyangia</taxon>
        <taxon>Nannocystales</taxon>
        <taxon>Nannocystaceae</taxon>
        <taxon>Nannocystis</taxon>
    </lineage>
</organism>
<feature type="chain" id="PRO_5045679326" description="Lipoprotein" evidence="1">
    <location>
        <begin position="26"/>
        <end position="1195"/>
    </location>
</feature>
<feature type="signal peptide" evidence="1">
    <location>
        <begin position="1"/>
        <end position="25"/>
    </location>
</feature>
<protein>
    <recommendedName>
        <fullName evidence="4">Lipoprotein</fullName>
    </recommendedName>
</protein>
<sequence>MTRRSATTRVNLTATAALVVLVAAAAGCGNRQNQVIPNRVLDRPLDVALACVRHENGTYTPQSLEQCSDAVAESVCGDLRLVGFVANSERNDIAMFSRCAGSVIDMNISAPGPQLISAGEVPSSMTATTGLQAGCFAISGNLGSCDLSVLDVGGLAAYAFEEPPEDDPAAYVSTVVPRRADGTPLGARPGQVLAVPPDLSNSGEATLGCDPANPGSVYVTFPSCQLIAEVDLRTQRILQSRQFVRDPDNDAITVVDSGADPVCPVDCAEQFLDPEYAEALASAPAGDPDGMYPLAMALVSPPADLTGCVDEADKAIEDHSLYVGGLGSDTIYELRFDGKTWTDDPLEFELPAAQGISAIRPTPAMEMLSGADVPEPYQFLYVLAGDGSTRVIRRELSANRTELGSECDTQVDPTAVTNTACHPAEFPGENPPDRRPFARGPGIRGPNGSLITDWTFQKWYDPTAVEMAGGSYGRCPSGSADTGEAVSDNRVISSPFTGKGVVGVATTSFGRLIFGVFDQFQGRSGVSDTYDYLGVLDAQVPPHSLWPNVDPTLPSTSIENLPRMDDKEPERLLPGGLTDATVTRTLAPSLRRIDRAYQTRVSCENDNDCDDVKCIKSDNEETGYCEQIGPALSPPVSTIDQDRLARAEEQDDVMTSGLYANDVVRAVVRDYPTWASGTWNLFWEGEIPGTTSSSGQLVCEEPGWEAGTCLSTEAGDTRLVDKTAQFCERGVLGGDKLFILGCSADTDCGAGQYCLLDPDAPANSPGLCVSEIAYDASREQLLQICRPFLRDDCGGARREFAITRAFQQELWLQVLDKPVESYVMMRPEGASASTPATDEELEALCRGDHVAGRTVDGEPTCARPDDEPDCGQDGALPCCSPDYGFVGDPGFVECEARLSCGPAQPDNGCASHSDCAVLSPDYPLCIDGQCTRPCGPDEDCALTPLPGPACFRELIRYQVLARNSFVVRGTTGAFDFLPQKVKADPDTGECLEDPEVSNLLTSRIRLGADEEDTRHNPLWPIPSCPAEAERPDGGAPNPCFIDIERPKALRPDTFSALYHFFSYGPADDGQRPVPAIRYSNPMMSFVLDLTSLLDLAAPIPGTEDALWPAEFAEFRRSRIPGRARESFGTKLGYSPYDAQVTTASVVLTGPTRIVNAPELSTVFVVDSSGGTTRGQVVRVTLAGGQVQPDVKFLVR</sequence>
<evidence type="ECO:0000256" key="1">
    <source>
        <dbReference type="SAM" id="SignalP"/>
    </source>
</evidence>
<dbReference type="EMBL" id="JAIRAU010000027">
    <property type="protein sequence ID" value="MBZ5711613.1"/>
    <property type="molecule type" value="Genomic_DNA"/>
</dbReference>
<reference evidence="2" key="1">
    <citation type="submission" date="2021-08" db="EMBL/GenBank/DDBJ databases">
        <authorList>
            <person name="Stevens D.C."/>
        </authorList>
    </citation>
    <scope>NUCLEOTIDE SEQUENCE</scope>
    <source>
        <strain evidence="2">DSM 53165</strain>
    </source>
</reference>
<dbReference type="RefSeq" id="WP_224193374.1">
    <property type="nucleotide sequence ID" value="NZ_JAIRAU010000027.1"/>
</dbReference>
<keyword evidence="3" id="KW-1185">Reference proteome</keyword>